<dbReference type="InterPro" id="IPR000477">
    <property type="entry name" value="RT_dom"/>
</dbReference>
<dbReference type="InterPro" id="IPR043128">
    <property type="entry name" value="Rev_trsase/Diguanyl_cyclase"/>
</dbReference>
<dbReference type="FunFam" id="3.30.70.270:FF:000020">
    <property type="entry name" value="Transposon Tf2-6 polyprotein-like Protein"/>
    <property type="match status" value="1"/>
</dbReference>
<dbReference type="GO" id="GO:0003824">
    <property type="term" value="F:catalytic activity"/>
    <property type="evidence" value="ECO:0007669"/>
    <property type="project" value="UniProtKB-KW"/>
</dbReference>
<evidence type="ECO:0000313" key="5">
    <source>
        <dbReference type="Proteomes" id="UP000326396"/>
    </source>
</evidence>
<dbReference type="SUPFAM" id="SSF56672">
    <property type="entry name" value="DNA/RNA polymerases"/>
    <property type="match status" value="1"/>
</dbReference>
<evidence type="ECO:0000259" key="3">
    <source>
        <dbReference type="PROSITE" id="PS50878"/>
    </source>
</evidence>
<evidence type="ECO:0000256" key="1">
    <source>
        <dbReference type="ARBA" id="ARBA00023268"/>
    </source>
</evidence>
<gene>
    <name evidence="4" type="ORF">E3N88_10965</name>
</gene>
<sequence length="414" mass="47365">MHPHPSKLPRKIYSDLICPFILVFFDDILVYSPNQQLHQQHLQTALHLLQEQSFYVKVTKCYFGQSQVPFMGHVITADGVQVKQDKIPAIVSWHIPVNVNVVCGFLGLTGHYRRFVRNDGILARPLTSLTKKEGFHWNKEALAAFETLKQALIFAPVLSLTDFNIPFIVECDASSEGVDHFTLKFLLEHRVTTSEQQRLLMKLMPYDFSIIYHSGKENRGADALSRRPLHATLVVPYSYEIADIYAGLLVGPYTNQIIVALKQDPNYVPGYALIDQALLFKGKLVSEEKEKKPIVDLQLGLLLQEEEAQHIRVPASSWISYAFRHPPCPSLSHMSPMAWRDVGEGAAREPEKEAEPLKCRRRRQPGVNERRRDSRERLRGRRTADAGVSTDRFYGLRSPLFWLRDRRDAVGKQE</sequence>
<dbReference type="InterPro" id="IPR050951">
    <property type="entry name" value="Retrovirus_Pol_polyprotein"/>
</dbReference>
<dbReference type="InterPro" id="IPR043502">
    <property type="entry name" value="DNA/RNA_pol_sf"/>
</dbReference>
<feature type="domain" description="Reverse transcriptase" evidence="3">
    <location>
        <begin position="1"/>
        <end position="75"/>
    </location>
</feature>
<organism evidence="4 5">
    <name type="scientific">Mikania micrantha</name>
    <name type="common">bitter vine</name>
    <dbReference type="NCBI Taxonomy" id="192012"/>
    <lineage>
        <taxon>Eukaryota</taxon>
        <taxon>Viridiplantae</taxon>
        <taxon>Streptophyta</taxon>
        <taxon>Embryophyta</taxon>
        <taxon>Tracheophyta</taxon>
        <taxon>Spermatophyta</taxon>
        <taxon>Magnoliopsida</taxon>
        <taxon>eudicotyledons</taxon>
        <taxon>Gunneridae</taxon>
        <taxon>Pentapetalae</taxon>
        <taxon>asterids</taxon>
        <taxon>campanulids</taxon>
        <taxon>Asterales</taxon>
        <taxon>Asteraceae</taxon>
        <taxon>Asteroideae</taxon>
        <taxon>Heliantheae alliance</taxon>
        <taxon>Eupatorieae</taxon>
        <taxon>Mikania</taxon>
    </lineage>
</organism>
<reference evidence="4 5" key="1">
    <citation type="submission" date="2019-05" db="EMBL/GenBank/DDBJ databases">
        <title>Mikania micrantha, genome provides insights into the molecular mechanism of rapid growth.</title>
        <authorList>
            <person name="Liu B."/>
        </authorList>
    </citation>
    <scope>NUCLEOTIDE SEQUENCE [LARGE SCALE GENOMIC DNA]</scope>
    <source>
        <strain evidence="4">NLD-2019</strain>
        <tissue evidence="4">Leaf</tissue>
    </source>
</reference>
<dbReference type="PANTHER" id="PTHR37984:SF5">
    <property type="entry name" value="PROTEIN NYNRIN-LIKE"/>
    <property type="match status" value="1"/>
</dbReference>
<dbReference type="InterPro" id="IPR041577">
    <property type="entry name" value="RT_RNaseH_2"/>
</dbReference>
<feature type="region of interest" description="Disordered" evidence="2">
    <location>
        <begin position="343"/>
        <end position="384"/>
    </location>
</feature>
<feature type="compositionally biased region" description="Basic and acidic residues" evidence="2">
    <location>
        <begin position="368"/>
        <end position="377"/>
    </location>
</feature>
<dbReference type="PANTHER" id="PTHR37984">
    <property type="entry name" value="PROTEIN CBG26694"/>
    <property type="match status" value="1"/>
</dbReference>
<feature type="compositionally biased region" description="Basic and acidic residues" evidence="2">
    <location>
        <begin position="343"/>
        <end position="358"/>
    </location>
</feature>
<dbReference type="EMBL" id="SZYD01000005">
    <property type="protein sequence ID" value="KAD6119694.1"/>
    <property type="molecule type" value="Genomic_DNA"/>
</dbReference>
<dbReference type="AlphaFoldDB" id="A0A5N6PE60"/>
<keyword evidence="5" id="KW-1185">Reference proteome</keyword>
<evidence type="ECO:0000256" key="2">
    <source>
        <dbReference type="SAM" id="MobiDB-lite"/>
    </source>
</evidence>
<dbReference type="Proteomes" id="UP000326396">
    <property type="component" value="Linkage Group LG13"/>
</dbReference>
<dbReference type="PROSITE" id="PS50878">
    <property type="entry name" value="RT_POL"/>
    <property type="match status" value="1"/>
</dbReference>
<evidence type="ECO:0000313" key="4">
    <source>
        <dbReference type="EMBL" id="KAD6119694.1"/>
    </source>
</evidence>
<name>A0A5N6PE60_9ASTR</name>
<keyword evidence="1" id="KW-0511">Multifunctional enzyme</keyword>
<comment type="caution">
    <text evidence="4">The sequence shown here is derived from an EMBL/GenBank/DDBJ whole genome shotgun (WGS) entry which is preliminary data.</text>
</comment>
<dbReference type="OrthoDB" id="1909920at2759"/>
<accession>A0A5N6PE60</accession>
<proteinExistence type="predicted"/>
<protein>
    <recommendedName>
        <fullName evidence="3">Reverse transcriptase domain-containing protein</fullName>
    </recommendedName>
</protein>
<dbReference type="Gene3D" id="3.30.70.270">
    <property type="match status" value="2"/>
</dbReference>
<dbReference type="Pfam" id="PF17919">
    <property type="entry name" value="RT_RNaseH_2"/>
    <property type="match status" value="1"/>
</dbReference>
<dbReference type="Pfam" id="PF00078">
    <property type="entry name" value="RVT_1"/>
    <property type="match status" value="1"/>
</dbReference>